<evidence type="ECO:0000313" key="2">
    <source>
        <dbReference type="Proteomes" id="UP001152795"/>
    </source>
</evidence>
<accession>A0A6S7I0E9</accession>
<keyword evidence="2" id="KW-1185">Reference proteome</keyword>
<dbReference type="EMBL" id="CACRXK020006379">
    <property type="protein sequence ID" value="CAB4009210.1"/>
    <property type="molecule type" value="Genomic_DNA"/>
</dbReference>
<dbReference type="AlphaFoldDB" id="A0A6S7I0E9"/>
<dbReference type="Proteomes" id="UP001152795">
    <property type="component" value="Unassembled WGS sequence"/>
</dbReference>
<name>A0A6S7I0E9_PARCT</name>
<gene>
    <name evidence="1" type="ORF">PACLA_8A030507</name>
</gene>
<comment type="caution">
    <text evidence="1">The sequence shown here is derived from an EMBL/GenBank/DDBJ whole genome shotgun (WGS) entry which is preliminary data.</text>
</comment>
<protein>
    <submittedName>
        <fullName evidence="1">Uncharacterized protein</fullName>
    </submittedName>
</protein>
<reference evidence="1" key="1">
    <citation type="submission" date="2020-04" db="EMBL/GenBank/DDBJ databases">
        <authorList>
            <person name="Alioto T."/>
            <person name="Alioto T."/>
            <person name="Gomez Garrido J."/>
        </authorList>
    </citation>
    <scope>NUCLEOTIDE SEQUENCE</scope>
    <source>
        <strain evidence="1">A484AB</strain>
    </source>
</reference>
<sequence>MKFIMEVESSLFSKLPCFKRKEDMTYIEYPNHKKSWADKLNRLLAGEMNTFYNEDDEGDDEGGDDVLTLDKIEEMVQTRLENYHKKMMQELKDFCSVKKLGETVN</sequence>
<proteinExistence type="predicted"/>
<organism evidence="1 2">
    <name type="scientific">Paramuricea clavata</name>
    <name type="common">Red gorgonian</name>
    <name type="synonym">Violescent sea-whip</name>
    <dbReference type="NCBI Taxonomy" id="317549"/>
    <lineage>
        <taxon>Eukaryota</taxon>
        <taxon>Metazoa</taxon>
        <taxon>Cnidaria</taxon>
        <taxon>Anthozoa</taxon>
        <taxon>Octocorallia</taxon>
        <taxon>Malacalcyonacea</taxon>
        <taxon>Plexauridae</taxon>
        <taxon>Paramuricea</taxon>
    </lineage>
</organism>
<evidence type="ECO:0000313" key="1">
    <source>
        <dbReference type="EMBL" id="CAB4009210.1"/>
    </source>
</evidence>